<dbReference type="GO" id="GO:0051301">
    <property type="term" value="P:cell division"/>
    <property type="evidence" value="ECO:0007669"/>
    <property type="project" value="UniProtKB-KW"/>
</dbReference>
<keyword evidence="5" id="KW-0131">Cell cycle</keyword>
<dbReference type="EMBL" id="PKMF04000468">
    <property type="protein sequence ID" value="KAK7830144.1"/>
    <property type="molecule type" value="Genomic_DNA"/>
</dbReference>
<reference evidence="7 8" key="1">
    <citation type="journal article" date="2018" name="Sci. Data">
        <title>The draft genome sequence of cork oak.</title>
        <authorList>
            <person name="Ramos A.M."/>
            <person name="Usie A."/>
            <person name="Barbosa P."/>
            <person name="Barros P.M."/>
            <person name="Capote T."/>
            <person name="Chaves I."/>
            <person name="Simoes F."/>
            <person name="Abreu I."/>
            <person name="Carrasquinho I."/>
            <person name="Faro C."/>
            <person name="Guimaraes J.B."/>
            <person name="Mendonca D."/>
            <person name="Nobrega F."/>
            <person name="Rodrigues L."/>
            <person name="Saibo N.J.M."/>
            <person name="Varela M.C."/>
            <person name="Egas C."/>
            <person name="Matos J."/>
            <person name="Miguel C.M."/>
            <person name="Oliveira M.M."/>
            <person name="Ricardo C.P."/>
            <person name="Goncalves S."/>
        </authorList>
    </citation>
    <scope>NUCLEOTIDE SEQUENCE [LARGE SCALE GENOMIC DNA]</scope>
    <source>
        <strain evidence="8">cv. HL8</strain>
    </source>
</reference>
<evidence type="ECO:0000256" key="1">
    <source>
        <dbReference type="ARBA" id="ARBA00022574"/>
    </source>
</evidence>
<organism evidence="7 8">
    <name type="scientific">Quercus suber</name>
    <name type="common">Cork oak</name>
    <dbReference type="NCBI Taxonomy" id="58331"/>
    <lineage>
        <taxon>Eukaryota</taxon>
        <taxon>Viridiplantae</taxon>
        <taxon>Streptophyta</taxon>
        <taxon>Embryophyta</taxon>
        <taxon>Tracheophyta</taxon>
        <taxon>Spermatophyta</taxon>
        <taxon>Magnoliopsida</taxon>
        <taxon>eudicotyledons</taxon>
        <taxon>Gunneridae</taxon>
        <taxon>Pentapetalae</taxon>
        <taxon>rosids</taxon>
        <taxon>fabids</taxon>
        <taxon>Fagales</taxon>
        <taxon>Fagaceae</taxon>
        <taxon>Quercus</taxon>
    </lineage>
</organism>
<feature type="region of interest" description="Disordered" evidence="6">
    <location>
        <begin position="78"/>
        <end position="100"/>
    </location>
</feature>
<dbReference type="PANTHER" id="PTHR19918">
    <property type="entry name" value="CELL DIVISION CYCLE 20 CDC20 FIZZY -RELATED"/>
    <property type="match status" value="1"/>
</dbReference>
<keyword evidence="2 7" id="KW-0132">Cell division</keyword>
<dbReference type="GO" id="GO:0031145">
    <property type="term" value="P:anaphase-promoting complex-dependent catabolic process"/>
    <property type="evidence" value="ECO:0007669"/>
    <property type="project" value="TreeGrafter"/>
</dbReference>
<evidence type="ECO:0000256" key="3">
    <source>
        <dbReference type="ARBA" id="ARBA00022737"/>
    </source>
</evidence>
<feature type="compositionally biased region" description="Polar residues" evidence="6">
    <location>
        <begin position="80"/>
        <end position="100"/>
    </location>
</feature>
<name>A0AAW0JVE7_QUESU</name>
<evidence type="ECO:0000256" key="4">
    <source>
        <dbReference type="ARBA" id="ARBA00022776"/>
    </source>
</evidence>
<keyword evidence="4" id="KW-0498">Mitosis</keyword>
<evidence type="ECO:0000256" key="5">
    <source>
        <dbReference type="ARBA" id="ARBA00023306"/>
    </source>
</evidence>
<dbReference type="GO" id="GO:0010997">
    <property type="term" value="F:anaphase-promoting complex binding"/>
    <property type="evidence" value="ECO:0007669"/>
    <property type="project" value="InterPro"/>
</dbReference>
<dbReference type="GO" id="GO:0005680">
    <property type="term" value="C:anaphase-promoting complex"/>
    <property type="evidence" value="ECO:0007669"/>
    <property type="project" value="TreeGrafter"/>
</dbReference>
<dbReference type="GO" id="GO:1990757">
    <property type="term" value="F:ubiquitin ligase activator activity"/>
    <property type="evidence" value="ECO:0007669"/>
    <property type="project" value="TreeGrafter"/>
</dbReference>
<comment type="caution">
    <text evidence="7">The sequence shown here is derived from an EMBL/GenBank/DDBJ whole genome shotgun (WGS) entry which is preliminary data.</text>
</comment>
<dbReference type="AlphaFoldDB" id="A0AAW0JVE7"/>
<sequence>MTGPGARCIKFWSTHTGACLNSVDAGSQRELLSSHGFTQNQLTLWKNPSMVKMAELTGHTSRVLFMAQMVSQWHQQQQMKHSNSGMSLEPPKQQNLLQNQTPSPFPIVTSSFYFASKLSLLGSQKLQQDLEAAGPAQSLGIKISQSNLTSRGSDLCRALVFSSVG</sequence>
<keyword evidence="8" id="KW-1185">Reference proteome</keyword>
<dbReference type="Proteomes" id="UP000237347">
    <property type="component" value="Unassembled WGS sequence"/>
</dbReference>
<keyword evidence="3" id="KW-0677">Repeat</keyword>
<dbReference type="InterPro" id="IPR015943">
    <property type="entry name" value="WD40/YVTN_repeat-like_dom_sf"/>
</dbReference>
<accession>A0AAW0JVE7</accession>
<evidence type="ECO:0000313" key="8">
    <source>
        <dbReference type="Proteomes" id="UP000237347"/>
    </source>
</evidence>
<dbReference type="InterPro" id="IPR033010">
    <property type="entry name" value="Cdc20/Fizzy"/>
</dbReference>
<dbReference type="Gene3D" id="2.130.10.10">
    <property type="entry name" value="YVTN repeat-like/Quinoprotein amine dehydrogenase"/>
    <property type="match status" value="1"/>
</dbReference>
<evidence type="ECO:0000313" key="7">
    <source>
        <dbReference type="EMBL" id="KAK7830144.1"/>
    </source>
</evidence>
<evidence type="ECO:0000256" key="2">
    <source>
        <dbReference type="ARBA" id="ARBA00022618"/>
    </source>
</evidence>
<gene>
    <name evidence="7" type="primary">CDC20-2_0</name>
    <name evidence="7" type="ORF">CFP56_028525</name>
</gene>
<protein>
    <submittedName>
        <fullName evidence="7">Cell division cycle 20.2</fullName>
    </submittedName>
</protein>
<proteinExistence type="predicted"/>
<dbReference type="PANTHER" id="PTHR19918:SF8">
    <property type="entry name" value="FI02843P"/>
    <property type="match status" value="1"/>
</dbReference>
<evidence type="ECO:0000256" key="6">
    <source>
        <dbReference type="SAM" id="MobiDB-lite"/>
    </source>
</evidence>
<dbReference type="GO" id="GO:1905786">
    <property type="term" value="P:positive regulation of anaphase-promoting complex-dependent catabolic process"/>
    <property type="evidence" value="ECO:0007669"/>
    <property type="project" value="TreeGrafter"/>
</dbReference>
<keyword evidence="1" id="KW-0853">WD repeat</keyword>